<keyword evidence="2" id="KW-1185">Reference proteome</keyword>
<dbReference type="GO" id="GO:0005524">
    <property type="term" value="F:ATP binding"/>
    <property type="evidence" value="ECO:0007669"/>
    <property type="project" value="InterPro"/>
</dbReference>
<dbReference type="EMBL" id="FORP01000008">
    <property type="protein sequence ID" value="SFJ76554.1"/>
    <property type="molecule type" value="Genomic_DNA"/>
</dbReference>
<evidence type="ECO:0000313" key="2">
    <source>
        <dbReference type="Proteomes" id="UP000199025"/>
    </source>
</evidence>
<dbReference type="Proteomes" id="UP000199025">
    <property type="component" value="Unassembled WGS sequence"/>
</dbReference>
<dbReference type="GO" id="GO:0004222">
    <property type="term" value="F:metalloendopeptidase activity"/>
    <property type="evidence" value="ECO:0007669"/>
    <property type="project" value="InterPro"/>
</dbReference>
<dbReference type="GO" id="GO:0006508">
    <property type="term" value="P:proteolysis"/>
    <property type="evidence" value="ECO:0007669"/>
    <property type="project" value="InterPro"/>
</dbReference>
<reference evidence="1 2" key="1">
    <citation type="submission" date="2016-10" db="EMBL/GenBank/DDBJ databases">
        <authorList>
            <person name="de Groot N.N."/>
        </authorList>
    </citation>
    <scope>NUCLEOTIDE SEQUENCE [LARGE SCALE GENOMIC DNA]</scope>
    <source>
        <strain evidence="1 2">DSM 44468</strain>
    </source>
</reference>
<dbReference type="AlphaFoldDB" id="A0A1I3TZ59"/>
<accession>A0A1I3TZ59</accession>
<dbReference type="STRING" id="115433.SAMN05421835_108180"/>
<dbReference type="Gene3D" id="1.20.58.760">
    <property type="entry name" value="Peptidase M41"/>
    <property type="match status" value="1"/>
</dbReference>
<dbReference type="RefSeq" id="WP_091508190.1">
    <property type="nucleotide sequence ID" value="NZ_FORP01000008.1"/>
</dbReference>
<protein>
    <submittedName>
        <fullName evidence="1">Peptidase M50B-like</fullName>
    </submittedName>
</protein>
<evidence type="ECO:0000313" key="1">
    <source>
        <dbReference type="EMBL" id="SFJ76554.1"/>
    </source>
</evidence>
<sequence>MATDPEIAFNRLITAHHEAGHAIAHLVAGGRVQSVKIISTYHGVMTPREHEPAPDNVLGWLVMILAGHEAAARYVAKNGYGLGTARRLTRDGAASDLAGFRRFARGTGISEAHARREAARLVSRHWGRVHRAALRLDKAGRLSGSQL</sequence>
<proteinExistence type="predicted"/>
<dbReference type="SUPFAM" id="SSF140990">
    <property type="entry name" value="FtsH protease domain-like"/>
    <property type="match status" value="1"/>
</dbReference>
<name>A0A1I3TZ59_9PSEU</name>
<dbReference type="InterPro" id="IPR037219">
    <property type="entry name" value="Peptidase_M41-like"/>
</dbReference>
<dbReference type="GO" id="GO:0004176">
    <property type="term" value="F:ATP-dependent peptidase activity"/>
    <property type="evidence" value="ECO:0007669"/>
    <property type="project" value="InterPro"/>
</dbReference>
<organism evidence="1 2">
    <name type="scientific">Amycolatopsis sacchari</name>
    <dbReference type="NCBI Taxonomy" id="115433"/>
    <lineage>
        <taxon>Bacteria</taxon>
        <taxon>Bacillati</taxon>
        <taxon>Actinomycetota</taxon>
        <taxon>Actinomycetes</taxon>
        <taxon>Pseudonocardiales</taxon>
        <taxon>Pseudonocardiaceae</taxon>
        <taxon>Amycolatopsis</taxon>
    </lineage>
</organism>
<gene>
    <name evidence="1" type="ORF">SAMN05421835_108180</name>
</gene>